<accession>A0A917B4B0</accession>
<organism evidence="3 4">
    <name type="scientific">Halobacillus andaensis</name>
    <dbReference type="NCBI Taxonomy" id="1176239"/>
    <lineage>
        <taxon>Bacteria</taxon>
        <taxon>Bacillati</taxon>
        <taxon>Bacillota</taxon>
        <taxon>Bacilli</taxon>
        <taxon>Bacillales</taxon>
        <taxon>Bacillaceae</taxon>
        <taxon>Halobacillus</taxon>
    </lineage>
</organism>
<dbReference type="EMBL" id="BMEL01000002">
    <property type="protein sequence ID" value="GGF22558.1"/>
    <property type="molecule type" value="Genomic_DNA"/>
</dbReference>
<keyword evidence="4" id="KW-1185">Reference proteome</keyword>
<dbReference type="SMART" id="SM00116">
    <property type="entry name" value="CBS"/>
    <property type="match status" value="2"/>
</dbReference>
<comment type="caution">
    <text evidence="3">The sequence shown here is derived from an EMBL/GenBank/DDBJ whole genome shotgun (WGS) entry which is preliminary data.</text>
</comment>
<gene>
    <name evidence="3" type="ORF">GCM10010954_21730</name>
</gene>
<name>A0A917B4B0_HALAA</name>
<dbReference type="RefSeq" id="WP_188377503.1">
    <property type="nucleotide sequence ID" value="NZ_BMEL01000002.1"/>
</dbReference>
<dbReference type="AlphaFoldDB" id="A0A917B4B0"/>
<feature type="domain" description="CBS" evidence="2">
    <location>
        <begin position="175"/>
        <end position="240"/>
    </location>
</feature>
<evidence type="ECO:0000256" key="1">
    <source>
        <dbReference type="PROSITE-ProRule" id="PRU00703"/>
    </source>
</evidence>
<reference evidence="3" key="1">
    <citation type="journal article" date="2014" name="Int. J. Syst. Evol. Microbiol.">
        <title>Complete genome sequence of Corynebacterium casei LMG S-19264T (=DSM 44701T), isolated from a smear-ripened cheese.</title>
        <authorList>
            <consortium name="US DOE Joint Genome Institute (JGI-PGF)"/>
            <person name="Walter F."/>
            <person name="Albersmeier A."/>
            <person name="Kalinowski J."/>
            <person name="Ruckert C."/>
        </authorList>
    </citation>
    <scope>NUCLEOTIDE SEQUENCE</scope>
    <source>
        <strain evidence="3">CGMCC 1.12153</strain>
    </source>
</reference>
<feature type="domain" description="CBS" evidence="2">
    <location>
        <begin position="100"/>
        <end position="157"/>
    </location>
</feature>
<dbReference type="CDD" id="cd02205">
    <property type="entry name" value="CBS_pair_SF"/>
    <property type="match status" value="1"/>
</dbReference>
<evidence type="ECO:0000313" key="4">
    <source>
        <dbReference type="Proteomes" id="UP000660110"/>
    </source>
</evidence>
<dbReference type="InterPro" id="IPR000644">
    <property type="entry name" value="CBS_dom"/>
</dbReference>
<evidence type="ECO:0000259" key="2">
    <source>
        <dbReference type="PROSITE" id="PS51371"/>
    </source>
</evidence>
<dbReference type="Gene3D" id="3.10.580.10">
    <property type="entry name" value="CBS-domain"/>
    <property type="match status" value="1"/>
</dbReference>
<protein>
    <recommendedName>
        <fullName evidence="2">CBS domain-containing protein</fullName>
    </recommendedName>
</protein>
<proteinExistence type="predicted"/>
<evidence type="ECO:0000313" key="3">
    <source>
        <dbReference type="EMBL" id="GGF22558.1"/>
    </source>
</evidence>
<dbReference type="SUPFAM" id="SSF54631">
    <property type="entry name" value="CBS-domain pair"/>
    <property type="match status" value="1"/>
</dbReference>
<reference evidence="3" key="2">
    <citation type="submission" date="2020-09" db="EMBL/GenBank/DDBJ databases">
        <authorList>
            <person name="Sun Q."/>
            <person name="Zhou Y."/>
        </authorList>
    </citation>
    <scope>NUCLEOTIDE SEQUENCE</scope>
    <source>
        <strain evidence="3">CGMCC 1.12153</strain>
    </source>
</reference>
<dbReference type="PROSITE" id="PS51371">
    <property type="entry name" value="CBS"/>
    <property type="match status" value="2"/>
</dbReference>
<dbReference type="Proteomes" id="UP000660110">
    <property type="component" value="Unassembled WGS sequence"/>
</dbReference>
<sequence length="240" mass="27424">MSELVARFELAFNQIHQILKEMNRFPKNDNFVELLQRSKERSVIKEHFDSLRQYAKLRNAIVHERVRDDYYIASPHLEVVEELELIKQTLDQPPKALDIATRPVMFFYTDSELLEVMNAFREHGVSQFPIYDGMGGRFLGLLTDTAIVRWMSNHAVEGCVPVEGVKVRDVLAQDCAKNVEFLPEKATVFQVEDIFEESHMAARKLKAVIVTKDGGVDSSPLGIVTTWDLIKVDAEGTEDE</sequence>
<dbReference type="InterPro" id="IPR046342">
    <property type="entry name" value="CBS_dom_sf"/>
</dbReference>
<keyword evidence="1" id="KW-0129">CBS domain</keyword>
<dbReference type="Pfam" id="PF00571">
    <property type="entry name" value="CBS"/>
    <property type="match status" value="2"/>
</dbReference>